<sequence length="101" mass="11014">MVDQDGERGVTRMRGIKKAALAPSPTAIVIVFSAPMAPWQRPGRKRAPGWREIKGFSRQIKLLYNGFTMHQCVLCANALSNARPPPGLGKKFATSVLPAAR</sequence>
<name>F4X1J5_ACREC</name>
<keyword evidence="1" id="KW-0472">Membrane</keyword>
<proteinExistence type="predicted"/>
<accession>F4X1J5</accession>
<dbReference type="AlphaFoldDB" id="F4X1J5"/>
<gene>
    <name evidence="2" type="ORF">G5I_12156</name>
</gene>
<feature type="transmembrane region" description="Helical" evidence="1">
    <location>
        <begin position="20"/>
        <end position="39"/>
    </location>
</feature>
<evidence type="ECO:0000256" key="1">
    <source>
        <dbReference type="SAM" id="Phobius"/>
    </source>
</evidence>
<reference evidence="2" key="1">
    <citation type="submission" date="2011-02" db="EMBL/GenBank/DDBJ databases">
        <title>The genome of the leaf-cutting ant Acromyrmex echinatior suggests key adaptations to social evolution and fungus farming.</title>
        <authorList>
            <person name="Nygaard S."/>
            <person name="Zhang G."/>
        </authorList>
    </citation>
    <scope>NUCLEOTIDE SEQUENCE</scope>
</reference>
<organism evidence="3">
    <name type="scientific">Acromyrmex echinatior</name>
    <name type="common">Panamanian leafcutter ant</name>
    <name type="synonym">Acromyrmex octospinosus echinatior</name>
    <dbReference type="NCBI Taxonomy" id="103372"/>
    <lineage>
        <taxon>Eukaryota</taxon>
        <taxon>Metazoa</taxon>
        <taxon>Ecdysozoa</taxon>
        <taxon>Arthropoda</taxon>
        <taxon>Hexapoda</taxon>
        <taxon>Insecta</taxon>
        <taxon>Pterygota</taxon>
        <taxon>Neoptera</taxon>
        <taxon>Endopterygota</taxon>
        <taxon>Hymenoptera</taxon>
        <taxon>Apocrita</taxon>
        <taxon>Aculeata</taxon>
        <taxon>Formicoidea</taxon>
        <taxon>Formicidae</taxon>
        <taxon>Myrmicinae</taxon>
        <taxon>Acromyrmex</taxon>
    </lineage>
</organism>
<dbReference type="EMBL" id="GL888531">
    <property type="protein sequence ID" value="EGI59653.1"/>
    <property type="molecule type" value="Genomic_DNA"/>
</dbReference>
<evidence type="ECO:0000313" key="3">
    <source>
        <dbReference type="Proteomes" id="UP000007755"/>
    </source>
</evidence>
<dbReference type="Proteomes" id="UP000007755">
    <property type="component" value="Unassembled WGS sequence"/>
</dbReference>
<evidence type="ECO:0000313" key="2">
    <source>
        <dbReference type="EMBL" id="EGI59653.1"/>
    </source>
</evidence>
<keyword evidence="3" id="KW-1185">Reference proteome</keyword>
<protein>
    <submittedName>
        <fullName evidence="2">Uncharacterized protein</fullName>
    </submittedName>
</protein>
<keyword evidence="1" id="KW-1133">Transmembrane helix</keyword>
<keyword evidence="1" id="KW-0812">Transmembrane</keyword>
<dbReference type="InParanoid" id="F4X1J5"/>